<evidence type="ECO:0000313" key="3">
    <source>
        <dbReference type="Proteomes" id="UP001596035"/>
    </source>
</evidence>
<dbReference type="Pfam" id="PF03091">
    <property type="entry name" value="CutA1"/>
    <property type="match status" value="1"/>
</dbReference>
<proteinExistence type="inferred from homology"/>
<protein>
    <submittedName>
        <fullName evidence="2">Divalent-cation tolerance protein CutA</fullName>
    </submittedName>
</protein>
<dbReference type="Gene3D" id="3.30.70.120">
    <property type="match status" value="1"/>
</dbReference>
<name>A0ABW0E366_9ACTN</name>
<comment type="caution">
    <text evidence="2">The sequence shown here is derived from an EMBL/GenBank/DDBJ whole genome shotgun (WGS) entry which is preliminary data.</text>
</comment>
<dbReference type="RefSeq" id="WP_344563004.1">
    <property type="nucleotide sequence ID" value="NZ_BAAATG010000028.1"/>
</dbReference>
<evidence type="ECO:0000256" key="1">
    <source>
        <dbReference type="ARBA" id="ARBA00010169"/>
    </source>
</evidence>
<accession>A0ABW0E366</accession>
<comment type="similarity">
    <text evidence="1">Belongs to the CutA family.</text>
</comment>
<reference evidence="3" key="1">
    <citation type="journal article" date="2019" name="Int. J. Syst. Evol. Microbiol.">
        <title>The Global Catalogue of Microorganisms (GCM) 10K type strain sequencing project: providing services to taxonomists for standard genome sequencing and annotation.</title>
        <authorList>
            <consortium name="The Broad Institute Genomics Platform"/>
            <consortium name="The Broad Institute Genome Sequencing Center for Infectious Disease"/>
            <person name="Wu L."/>
            <person name="Ma J."/>
        </authorList>
    </citation>
    <scope>NUCLEOTIDE SEQUENCE [LARGE SCALE GENOMIC DNA]</scope>
    <source>
        <strain evidence="3">CGMCC 4.7131</strain>
    </source>
</reference>
<dbReference type="SUPFAM" id="SSF54913">
    <property type="entry name" value="GlnB-like"/>
    <property type="match status" value="1"/>
</dbReference>
<dbReference type="InterPro" id="IPR004323">
    <property type="entry name" value="Ion_tolerance_CutA"/>
</dbReference>
<dbReference type="PANTHER" id="PTHR23419">
    <property type="entry name" value="DIVALENT CATION TOLERANCE CUTA-RELATED"/>
    <property type="match status" value="1"/>
</dbReference>
<dbReference type="PANTHER" id="PTHR23419:SF8">
    <property type="entry name" value="FI09726P"/>
    <property type="match status" value="1"/>
</dbReference>
<dbReference type="Proteomes" id="UP001596035">
    <property type="component" value="Unassembled WGS sequence"/>
</dbReference>
<gene>
    <name evidence="2" type="primary">cutA</name>
    <name evidence="2" type="ORF">ACFPWV_37195</name>
</gene>
<keyword evidence="3" id="KW-1185">Reference proteome</keyword>
<evidence type="ECO:0000313" key="2">
    <source>
        <dbReference type="EMBL" id="MFC5245483.1"/>
    </source>
</evidence>
<organism evidence="2 3">
    <name type="scientific">Streptomyces atrovirens</name>
    <dbReference type="NCBI Taxonomy" id="285556"/>
    <lineage>
        <taxon>Bacteria</taxon>
        <taxon>Bacillati</taxon>
        <taxon>Actinomycetota</taxon>
        <taxon>Actinomycetes</taxon>
        <taxon>Kitasatosporales</taxon>
        <taxon>Streptomycetaceae</taxon>
        <taxon>Streptomyces</taxon>
    </lineage>
</organism>
<dbReference type="EMBL" id="JBHSKN010000040">
    <property type="protein sequence ID" value="MFC5245483.1"/>
    <property type="molecule type" value="Genomic_DNA"/>
</dbReference>
<dbReference type="InterPro" id="IPR011322">
    <property type="entry name" value="N-reg_PII-like_a/b"/>
</dbReference>
<dbReference type="InterPro" id="IPR015867">
    <property type="entry name" value="N-reg_PII/ATP_PRibTrfase_C"/>
</dbReference>
<sequence>MTEYLQVSTATQEREQAVALAQRAVRERLAAGAQIVGPVTSVFWHLNEYGEGEEWKLLLTTTRDRYARLEKHLLDNHPWDNPEVTAVPLEGAPRCLQWIKDSVEPA</sequence>